<accession>A0ABX9SJB0</accession>
<keyword evidence="3" id="KW-1185">Reference proteome</keyword>
<comment type="caution">
    <text evidence="2">The sequence shown here is derived from an EMBL/GenBank/DDBJ whole genome shotgun (WGS) entry which is preliminary data.</text>
</comment>
<reference evidence="2 3" key="1">
    <citation type="submission" date="2018-10" db="EMBL/GenBank/DDBJ databases">
        <title>Genomic Encyclopedia of Archaeal and Bacterial Type Strains, Phase II (KMG-II): from individual species to whole genera.</title>
        <authorList>
            <person name="Goeker M."/>
        </authorList>
    </citation>
    <scope>NUCLEOTIDE SEQUENCE [LARGE SCALE GENOMIC DNA]</scope>
    <source>
        <strain evidence="2 3">DSM 15149</strain>
    </source>
</reference>
<dbReference type="EMBL" id="RBLJ01000004">
    <property type="protein sequence ID" value="RKS56918.1"/>
    <property type="molecule type" value="Genomic_DNA"/>
</dbReference>
<sequence>MLSVNMRSAVCDCKIPDPCIHKLVLKVGKRVFNYNQIEPIGDIWVVDETGGIPVVISLVGKRCITENAQCPWAIFYSPDNAAFQFYELGKNPMAGSGTDYKISFSRDNLLYLRAQLDMVLEGALNLAFKYASNEAHEMEFELGDLVKGTLAIKAETNIQAGFKYYLVEGYFKADADIEAQGCFELDKQDKGLYLVFFHEGITASYYVEFGVGKGRSKTKSSKFNQNSSNKKQEKWEIYPRLPKEKSTYKLRLSR</sequence>
<dbReference type="RefSeq" id="WP_015834767.1">
    <property type="nucleotide sequence ID" value="NC_012962.1"/>
</dbReference>
<organism evidence="2 3">
    <name type="scientific">Photorhabdus asymbiotica</name>
    <dbReference type="NCBI Taxonomy" id="291112"/>
    <lineage>
        <taxon>Bacteria</taxon>
        <taxon>Pseudomonadati</taxon>
        <taxon>Pseudomonadota</taxon>
        <taxon>Gammaproteobacteria</taxon>
        <taxon>Enterobacterales</taxon>
        <taxon>Morganellaceae</taxon>
        <taxon>Photorhabdus</taxon>
    </lineage>
</organism>
<gene>
    <name evidence="2" type="ORF">BDD30_3551</name>
</gene>
<feature type="region of interest" description="Disordered" evidence="1">
    <location>
        <begin position="215"/>
        <end position="235"/>
    </location>
</feature>
<evidence type="ECO:0000256" key="1">
    <source>
        <dbReference type="SAM" id="MobiDB-lite"/>
    </source>
</evidence>
<evidence type="ECO:0000313" key="2">
    <source>
        <dbReference type="EMBL" id="RKS56918.1"/>
    </source>
</evidence>
<proteinExistence type="predicted"/>
<dbReference type="Proteomes" id="UP000280955">
    <property type="component" value="Unassembled WGS sequence"/>
</dbReference>
<protein>
    <submittedName>
        <fullName evidence="2">Uncharacterized protein</fullName>
    </submittedName>
</protein>
<name>A0ABX9SJB0_9GAMM</name>
<evidence type="ECO:0000313" key="3">
    <source>
        <dbReference type="Proteomes" id="UP000280955"/>
    </source>
</evidence>